<dbReference type="Pfam" id="PF22384">
    <property type="entry name" value="PBP2_Ca3427_like"/>
    <property type="match status" value="1"/>
</dbReference>
<dbReference type="OMA" id="HFNLPWH"/>
<protein>
    <recommendedName>
        <fullName evidence="4">Ca3427-like PBP 2 domain-containing protein</fullName>
    </recommendedName>
</protein>
<evidence type="ECO:0000259" key="4">
    <source>
        <dbReference type="Pfam" id="PF22384"/>
    </source>
</evidence>
<evidence type="ECO:0000256" key="3">
    <source>
        <dbReference type="ARBA" id="ARBA00022729"/>
    </source>
</evidence>
<evidence type="ECO:0000313" key="6">
    <source>
        <dbReference type="Proteomes" id="UP000033140"/>
    </source>
</evidence>
<dbReference type="InterPro" id="IPR054364">
    <property type="entry name" value="Ca3427-like_PBP2"/>
</dbReference>
<reference evidence="5 6" key="3">
    <citation type="journal article" date="2015" name="Genome Announc.">
        <title>Draft Genome Sequence of the Archiascomycetous Yeast Saitoella complicata.</title>
        <authorList>
            <person name="Yamauchi K."/>
            <person name="Kondo S."/>
            <person name="Hamamoto M."/>
            <person name="Takahashi Y."/>
            <person name="Ogura Y."/>
            <person name="Hayashi T."/>
            <person name="Nishida H."/>
        </authorList>
    </citation>
    <scope>NUCLEOTIDE SEQUENCE [LARGE SCALE GENOMIC DNA]</scope>
    <source>
        <strain evidence="5 6">NRRL Y-17804</strain>
    </source>
</reference>
<dbReference type="GO" id="GO:0042597">
    <property type="term" value="C:periplasmic space"/>
    <property type="evidence" value="ECO:0007669"/>
    <property type="project" value="UniProtKB-SubCell"/>
</dbReference>
<name>A0A0E9NHB5_SAICN</name>
<comment type="caution">
    <text evidence="5">The sequence shown here is derived from an EMBL/GenBank/DDBJ whole genome shotgun (WGS) entry which is preliminary data.</text>
</comment>
<dbReference type="Proteomes" id="UP000033140">
    <property type="component" value="Unassembled WGS sequence"/>
</dbReference>
<evidence type="ECO:0000256" key="2">
    <source>
        <dbReference type="ARBA" id="ARBA00010742"/>
    </source>
</evidence>
<organism evidence="5 6">
    <name type="scientific">Saitoella complicata (strain BCRC 22490 / CBS 7301 / JCM 7358 / NBRC 10748 / NRRL Y-17804)</name>
    <dbReference type="NCBI Taxonomy" id="698492"/>
    <lineage>
        <taxon>Eukaryota</taxon>
        <taxon>Fungi</taxon>
        <taxon>Dikarya</taxon>
        <taxon>Ascomycota</taxon>
        <taxon>Taphrinomycotina</taxon>
        <taxon>Taphrinomycotina incertae sedis</taxon>
        <taxon>Saitoella</taxon>
    </lineage>
</organism>
<evidence type="ECO:0000256" key="1">
    <source>
        <dbReference type="ARBA" id="ARBA00004418"/>
    </source>
</evidence>
<sequence length="291" mass="32430">MTEQAKLKVGYVPEHFSTPLLLASRHGMLPPHTLHPQPSGTGQMIESLRTGEIDIALGLTEGWVAGLGGDKDWYKIVGTYVQSPLCWAISTGAQSEYNSVDDLKDSKLGISRIGSGSYVMAYYLADTKGWLEEGKQPFDFQIQNTFLNLRNGVNSGASSAFMWEYFTSKKYYDNKEIRQIGEIYTPWPSWLITAHTSVLARSDASQTLSALLEGINKGVEYFHAHTDEVVEYISTELDYSAEDARAWLKTVEYPQDVKKVDQKMIESTIGTLQKAGVIRGEPQAEAMVQKL</sequence>
<reference evidence="5 6" key="2">
    <citation type="journal article" date="2014" name="J. Gen. Appl. Microbiol.">
        <title>The early diverging ascomycetous budding yeast Saitoella complicata has three histone deacetylases belonging to the Clr6, Hos2, and Rpd3 lineages.</title>
        <authorList>
            <person name="Nishida H."/>
            <person name="Matsumoto T."/>
            <person name="Kondo S."/>
            <person name="Hamamoto M."/>
            <person name="Yoshikawa H."/>
        </authorList>
    </citation>
    <scope>NUCLEOTIDE SEQUENCE [LARGE SCALE GENOMIC DNA]</scope>
    <source>
        <strain evidence="5 6">NRRL Y-17804</strain>
    </source>
</reference>
<keyword evidence="3" id="KW-0732">Signal</keyword>
<reference evidence="5 6" key="1">
    <citation type="journal article" date="2011" name="J. Gen. Appl. Microbiol.">
        <title>Draft genome sequencing of the enigmatic yeast Saitoella complicata.</title>
        <authorList>
            <person name="Nishida H."/>
            <person name="Hamamoto M."/>
            <person name="Sugiyama J."/>
        </authorList>
    </citation>
    <scope>NUCLEOTIDE SEQUENCE [LARGE SCALE GENOMIC DNA]</scope>
    <source>
        <strain evidence="5 6">NRRL Y-17804</strain>
    </source>
</reference>
<dbReference type="RefSeq" id="XP_019025243.1">
    <property type="nucleotide sequence ID" value="XM_019171109.1"/>
</dbReference>
<feature type="domain" description="Ca3427-like PBP 2" evidence="4">
    <location>
        <begin position="87"/>
        <end position="183"/>
    </location>
</feature>
<comment type="subcellular location">
    <subcellularLocation>
        <location evidence="1">Periplasm</location>
    </subcellularLocation>
</comment>
<comment type="similarity">
    <text evidence="2">Belongs to the bacterial solute-binding protein SsuA/TauA family.</text>
</comment>
<keyword evidence="6" id="KW-1185">Reference proteome</keyword>
<dbReference type="Gene3D" id="3.40.190.10">
    <property type="entry name" value="Periplasmic binding protein-like II"/>
    <property type="match status" value="2"/>
</dbReference>
<dbReference type="PANTHER" id="PTHR30024:SF47">
    <property type="entry name" value="TAURINE-BINDING PERIPLASMIC PROTEIN"/>
    <property type="match status" value="1"/>
</dbReference>
<dbReference type="CDD" id="cd13637">
    <property type="entry name" value="PBP2_Ca3427_like"/>
    <property type="match status" value="1"/>
</dbReference>
<dbReference type="EMBL" id="BACD03000020">
    <property type="protein sequence ID" value="GAO49203.1"/>
    <property type="molecule type" value="Genomic_DNA"/>
</dbReference>
<accession>A0A0E9NHB5</accession>
<dbReference type="AlphaFoldDB" id="A0A0E9NHB5"/>
<dbReference type="PANTHER" id="PTHR30024">
    <property type="entry name" value="ALIPHATIC SULFONATES-BINDING PROTEIN-RELATED"/>
    <property type="match status" value="1"/>
</dbReference>
<dbReference type="OrthoDB" id="1363at2759"/>
<gene>
    <name evidence="5" type="ORF">G7K_3361-t1</name>
</gene>
<proteinExistence type="inferred from homology"/>
<dbReference type="SUPFAM" id="SSF53850">
    <property type="entry name" value="Periplasmic binding protein-like II"/>
    <property type="match status" value="1"/>
</dbReference>
<evidence type="ECO:0000313" key="5">
    <source>
        <dbReference type="EMBL" id="GAO49203.1"/>
    </source>
</evidence>